<dbReference type="RefSeq" id="WP_220194545.1">
    <property type="nucleotide sequence ID" value="NZ_BNJF01000001.1"/>
</dbReference>
<keyword evidence="2" id="KW-1185">Reference proteome</keyword>
<organism evidence="1 2">
    <name type="scientific">Ktedonospora formicarum</name>
    <dbReference type="NCBI Taxonomy" id="2778364"/>
    <lineage>
        <taxon>Bacteria</taxon>
        <taxon>Bacillati</taxon>
        <taxon>Chloroflexota</taxon>
        <taxon>Ktedonobacteria</taxon>
        <taxon>Ktedonobacterales</taxon>
        <taxon>Ktedonobacteraceae</taxon>
        <taxon>Ktedonospora</taxon>
    </lineage>
</organism>
<dbReference type="Proteomes" id="UP000612362">
    <property type="component" value="Unassembled WGS sequence"/>
</dbReference>
<evidence type="ECO:0000313" key="2">
    <source>
        <dbReference type="Proteomes" id="UP000612362"/>
    </source>
</evidence>
<proteinExistence type="predicted"/>
<reference evidence="1" key="1">
    <citation type="submission" date="2020-10" db="EMBL/GenBank/DDBJ databases">
        <title>Taxonomic study of unclassified bacteria belonging to the class Ktedonobacteria.</title>
        <authorList>
            <person name="Yabe S."/>
            <person name="Wang C.M."/>
            <person name="Zheng Y."/>
            <person name="Sakai Y."/>
            <person name="Cavaletti L."/>
            <person name="Monciardini P."/>
            <person name="Donadio S."/>
        </authorList>
    </citation>
    <scope>NUCLEOTIDE SEQUENCE</scope>
    <source>
        <strain evidence="1">SOSP1-1</strain>
    </source>
</reference>
<evidence type="ECO:0000313" key="1">
    <source>
        <dbReference type="EMBL" id="GHO45197.1"/>
    </source>
</evidence>
<comment type="caution">
    <text evidence="1">The sequence shown here is derived from an EMBL/GenBank/DDBJ whole genome shotgun (WGS) entry which is preliminary data.</text>
</comment>
<dbReference type="EMBL" id="BNJF01000001">
    <property type="protein sequence ID" value="GHO45197.1"/>
    <property type="molecule type" value="Genomic_DNA"/>
</dbReference>
<protein>
    <submittedName>
        <fullName evidence="1">Uncharacterized protein</fullName>
    </submittedName>
</protein>
<accession>A0A8J3HW59</accession>
<sequence length="485" mass="49309">MALTVRQNGTGPSNLISADWFNDFYKLFTGQMADQPITFKPNVTLRAISAAPSAPTLTASSGTGLGIGVYKYAVTFISADGGETLPSTTASITTTSGNQSAFLTPPIGPAGATGRNIYRTKVGGTALFRVAQLNDNTSTTYTDTLADASVGPAAPTHPSFGGALKFQDANGNTNLTIYSDGSLVSAGGTTNLSGLLVTDGLLGKSTPGDIIDMGGTNTLYIKGPGAITFQPNAGNSVAGINGNGLWIGGVSLGDSGGNLLVPGISSGSPSNGFTFGRNSGSTTSFINHINSGGGFGFKINGSAKAQILNNGNFVIAGNTYYTAQSTIFYTAGGAFAGLDFSEVYQVDQEYAIGTVVCPQDVATPIAYDGTPQSGLPLMSQCTHEKCALAGVIVLVPGYCAGMPNYPGMGDDYDSSKPLKQAIAQVGRIFANATGTISGRQYVTSNGDGTVRAMESGESGMSLGIALSPTVSGLVPILVRPTFVTV</sequence>
<dbReference type="AlphaFoldDB" id="A0A8J3HW59"/>
<name>A0A8J3HW59_9CHLR</name>
<gene>
    <name evidence="1" type="ORF">KSX_33600</name>
</gene>